<feature type="region of interest" description="Disordered" evidence="1">
    <location>
        <begin position="335"/>
        <end position="355"/>
    </location>
</feature>
<feature type="region of interest" description="Disordered" evidence="1">
    <location>
        <begin position="147"/>
        <end position="167"/>
    </location>
</feature>
<feature type="compositionally biased region" description="Polar residues" evidence="1">
    <location>
        <begin position="403"/>
        <end position="413"/>
    </location>
</feature>
<proteinExistence type="predicted"/>
<evidence type="ECO:0000256" key="1">
    <source>
        <dbReference type="SAM" id="MobiDB-lite"/>
    </source>
</evidence>
<evidence type="ECO:0008006" key="4">
    <source>
        <dbReference type="Google" id="ProtNLM"/>
    </source>
</evidence>
<accession>A0ABD3MQ31</accession>
<dbReference type="SUPFAM" id="SSF47095">
    <property type="entry name" value="HMG-box"/>
    <property type="match status" value="1"/>
</dbReference>
<dbReference type="AlphaFoldDB" id="A0ABD3MQ31"/>
<dbReference type="EMBL" id="JALLPJ020001409">
    <property type="protein sequence ID" value="KAL3765008.1"/>
    <property type="molecule type" value="Genomic_DNA"/>
</dbReference>
<gene>
    <name evidence="2" type="ORF">ACHAWO_001970</name>
</gene>
<comment type="caution">
    <text evidence="2">The sequence shown here is derived from an EMBL/GenBank/DDBJ whole genome shotgun (WGS) entry which is preliminary data.</text>
</comment>
<dbReference type="InterPro" id="IPR036910">
    <property type="entry name" value="HMG_box_dom_sf"/>
</dbReference>
<feature type="compositionally biased region" description="Polar residues" evidence="1">
    <location>
        <begin position="437"/>
        <end position="446"/>
    </location>
</feature>
<dbReference type="Proteomes" id="UP001530400">
    <property type="component" value="Unassembled WGS sequence"/>
</dbReference>
<feature type="region of interest" description="Disordered" evidence="1">
    <location>
        <begin position="403"/>
        <end position="471"/>
    </location>
</feature>
<name>A0ABD3MQ31_9STRA</name>
<protein>
    <recommendedName>
        <fullName evidence="4">HMG box domain-containing protein</fullName>
    </recommendedName>
</protein>
<dbReference type="Gene3D" id="1.10.30.10">
    <property type="entry name" value="High mobility group box domain"/>
    <property type="match status" value="1"/>
</dbReference>
<keyword evidence="3" id="KW-1185">Reference proteome</keyword>
<sequence>MSAKEPEELKDEEIPPIPKRPLTAYNIFSVLERHYILEQSEYAASKSAEDDEDVVDQTLDPHYARRPPRYKNVTLPANWYVVSKNKKKRGDHKCHGLISFKQLSKMIADAWAQADEYTKEYCKTISQSELANYRAEQKAFKEKYGEEAFEKQTRKRKNAEAAERGEIKKSKSVKKYENALKVLEGKQDDSEEDVLEEKEDGKVPAIGDKPVAAMAVEAAPRAGRTLSAAPMNALERLLQERQIIAQRLHLLTYGSVAATQNNDRLGQAIRSMNHERMIAQELAIQQALRQEALLRSHQGIASMPNPDPRLAAMQMELLRREENLARAIARTRVPVAAAAPSTQVSSTSTSEKNRLEELSLRLGGAAQRERLAHIMRPGNWPEKAVSQETRQPLLSDTDQLARNAGNRTGASANLSSTQQRQQQSSGLLGEGGGSVARRNSPQQGSSLLGEGRGNVAQRNSPQQQQQQQQQDGTALIMTLEGLAGKSLSERMTALSDPVVLDYIKSLQYLQQRRLQLQEQMLQQMLGQAPVMPSRTNFLAETALTGQFTPEEILRVEVEKRRAALLERLKK</sequence>
<feature type="compositionally biased region" description="Polar residues" evidence="1">
    <location>
        <begin position="341"/>
        <end position="350"/>
    </location>
</feature>
<evidence type="ECO:0000313" key="3">
    <source>
        <dbReference type="Proteomes" id="UP001530400"/>
    </source>
</evidence>
<reference evidence="2 3" key="1">
    <citation type="submission" date="2024-10" db="EMBL/GenBank/DDBJ databases">
        <title>Updated reference genomes for cyclostephanoid diatoms.</title>
        <authorList>
            <person name="Roberts W.R."/>
            <person name="Alverson A.J."/>
        </authorList>
    </citation>
    <scope>NUCLEOTIDE SEQUENCE [LARGE SCALE GENOMIC DNA]</scope>
    <source>
        <strain evidence="2 3">AJA010-31</strain>
    </source>
</reference>
<feature type="compositionally biased region" description="Low complexity" evidence="1">
    <location>
        <begin position="414"/>
        <end position="427"/>
    </location>
</feature>
<evidence type="ECO:0000313" key="2">
    <source>
        <dbReference type="EMBL" id="KAL3765008.1"/>
    </source>
</evidence>
<organism evidence="2 3">
    <name type="scientific">Cyclotella atomus</name>
    <dbReference type="NCBI Taxonomy" id="382360"/>
    <lineage>
        <taxon>Eukaryota</taxon>
        <taxon>Sar</taxon>
        <taxon>Stramenopiles</taxon>
        <taxon>Ochrophyta</taxon>
        <taxon>Bacillariophyta</taxon>
        <taxon>Coscinodiscophyceae</taxon>
        <taxon>Thalassiosirophycidae</taxon>
        <taxon>Stephanodiscales</taxon>
        <taxon>Stephanodiscaceae</taxon>
        <taxon>Cyclotella</taxon>
    </lineage>
</organism>